<dbReference type="Proteomes" id="UP001054892">
    <property type="component" value="Unassembled WGS sequence"/>
</dbReference>
<dbReference type="Proteomes" id="UP000509383">
    <property type="component" value="Chromosome"/>
</dbReference>
<keyword evidence="2" id="KW-0547">Nucleotide-binding</keyword>
<proteinExistence type="inferred from homology"/>
<evidence type="ECO:0000256" key="5">
    <source>
        <dbReference type="ARBA" id="ARBA00069073"/>
    </source>
</evidence>
<reference evidence="8 10" key="1">
    <citation type="submission" date="2020-05" db="EMBL/GenBank/DDBJ databases">
        <title>Characterization of novel class B3 metallo-beta-lactamase from novel Pseudomonas species.</title>
        <authorList>
            <person name="Yamada K."/>
            <person name="Aoki K."/>
            <person name="Ishii Y."/>
        </authorList>
    </citation>
    <scope>NUCLEOTIDE SEQUENCE [LARGE SCALE GENOMIC DNA]</scope>
    <source>
        <strain evidence="8 10">TUM18999</strain>
        <strain evidence="9 11">TUM20286</strain>
    </source>
</reference>
<dbReference type="CDD" id="cd03221">
    <property type="entry name" value="ABCF_EF-3"/>
    <property type="match status" value="2"/>
</dbReference>
<dbReference type="Pfam" id="PF12848">
    <property type="entry name" value="ABC_tran_Xtn"/>
    <property type="match status" value="1"/>
</dbReference>
<keyword evidence="6" id="KW-0175">Coiled coil</keyword>
<dbReference type="InterPro" id="IPR003439">
    <property type="entry name" value="ABC_transporter-like_ATP-bd"/>
</dbReference>
<dbReference type="GO" id="GO:0016887">
    <property type="term" value="F:ATP hydrolysis activity"/>
    <property type="evidence" value="ECO:0007669"/>
    <property type="project" value="InterPro"/>
</dbReference>
<dbReference type="SMART" id="SM00382">
    <property type="entry name" value="AAA"/>
    <property type="match status" value="2"/>
</dbReference>
<dbReference type="InterPro" id="IPR027417">
    <property type="entry name" value="P-loop_NTPase"/>
</dbReference>
<dbReference type="Gene3D" id="1.10.287.1490">
    <property type="match status" value="1"/>
</dbReference>
<dbReference type="InterPro" id="IPR032781">
    <property type="entry name" value="ABC_tran_Xtn"/>
</dbReference>
<dbReference type="Pfam" id="PF00005">
    <property type="entry name" value="ABC_tran"/>
    <property type="match status" value="2"/>
</dbReference>
<evidence type="ECO:0000313" key="9">
    <source>
        <dbReference type="EMBL" id="GJN55192.1"/>
    </source>
</evidence>
<keyword evidence="3 8" id="KW-0067">ATP-binding</keyword>
<evidence type="ECO:0000256" key="3">
    <source>
        <dbReference type="ARBA" id="ARBA00022840"/>
    </source>
</evidence>
<dbReference type="GO" id="GO:0005524">
    <property type="term" value="F:ATP binding"/>
    <property type="evidence" value="ECO:0007669"/>
    <property type="project" value="UniProtKB-KW"/>
</dbReference>
<dbReference type="Gene3D" id="3.40.50.300">
    <property type="entry name" value="P-loop containing nucleotide triphosphate hydrolases"/>
    <property type="match status" value="2"/>
</dbReference>
<dbReference type="InterPro" id="IPR017871">
    <property type="entry name" value="ABC_transporter-like_CS"/>
</dbReference>
<dbReference type="PANTHER" id="PTHR19211">
    <property type="entry name" value="ATP-BINDING TRANSPORT PROTEIN-RELATED"/>
    <property type="match status" value="1"/>
</dbReference>
<dbReference type="FunFam" id="3.40.50.300:FF:000011">
    <property type="entry name" value="Putative ABC transporter ATP-binding component"/>
    <property type="match status" value="1"/>
</dbReference>
<organism evidence="8 10">
    <name type="scientific">Pseudomonas tohonis</name>
    <dbReference type="NCBI Taxonomy" id="2725477"/>
    <lineage>
        <taxon>Bacteria</taxon>
        <taxon>Pseudomonadati</taxon>
        <taxon>Pseudomonadota</taxon>
        <taxon>Gammaproteobacteria</taxon>
        <taxon>Pseudomonadales</taxon>
        <taxon>Pseudomonadaceae</taxon>
        <taxon>Pseudomonas</taxon>
    </lineage>
</organism>
<name>A0A6J4DX83_9PSED</name>
<feature type="coiled-coil region" evidence="6">
    <location>
        <begin position="558"/>
        <end position="627"/>
    </location>
</feature>
<accession>A0A6J4DX83</accession>
<dbReference type="PANTHER" id="PTHR19211:SF14">
    <property type="entry name" value="ATP-BINDING CASSETTE SUB-FAMILY F MEMBER 1"/>
    <property type="match status" value="1"/>
</dbReference>
<dbReference type="PROSITE" id="PS50893">
    <property type="entry name" value="ABC_TRANSPORTER_2"/>
    <property type="match status" value="2"/>
</dbReference>
<gene>
    <name evidence="8" type="ORF">TUM18999_03580</name>
    <name evidence="9" type="ORF">TUM20286_49440</name>
</gene>
<dbReference type="SUPFAM" id="SSF52540">
    <property type="entry name" value="P-loop containing nucleoside triphosphate hydrolases"/>
    <property type="match status" value="2"/>
</dbReference>
<protein>
    <recommendedName>
        <fullName evidence="5">Probable ATP-binding protein YheS</fullName>
    </recommendedName>
</protein>
<keyword evidence="11" id="KW-1185">Reference proteome</keyword>
<evidence type="ECO:0000256" key="1">
    <source>
        <dbReference type="ARBA" id="ARBA00022737"/>
    </source>
</evidence>
<dbReference type="InterPro" id="IPR003593">
    <property type="entry name" value="AAA+_ATPase"/>
</dbReference>
<evidence type="ECO:0000313" key="8">
    <source>
        <dbReference type="EMBL" id="BCG22167.1"/>
    </source>
</evidence>
<dbReference type="AlphaFoldDB" id="A0A6J4DX83"/>
<evidence type="ECO:0000313" key="10">
    <source>
        <dbReference type="Proteomes" id="UP000509383"/>
    </source>
</evidence>
<dbReference type="PROSITE" id="PS00211">
    <property type="entry name" value="ABC_TRANSPORTER_1"/>
    <property type="match status" value="2"/>
</dbReference>
<keyword evidence="1" id="KW-0677">Repeat</keyword>
<feature type="domain" description="ABC transporter" evidence="7">
    <location>
        <begin position="11"/>
        <end position="255"/>
    </location>
</feature>
<dbReference type="EMBL" id="BQKM01000016">
    <property type="protein sequence ID" value="GJN55192.1"/>
    <property type="molecule type" value="Genomic_DNA"/>
</dbReference>
<dbReference type="FunFam" id="3.40.50.300:FF:002053">
    <property type="entry name" value="ABC transporter ATP-binding protein"/>
    <property type="match status" value="1"/>
</dbReference>
<dbReference type="EMBL" id="AP023189">
    <property type="protein sequence ID" value="BCG22167.1"/>
    <property type="molecule type" value="Genomic_DNA"/>
</dbReference>
<dbReference type="KEGG" id="ptw:TUM18999_03580"/>
<evidence type="ECO:0000259" key="7">
    <source>
        <dbReference type="PROSITE" id="PS50893"/>
    </source>
</evidence>
<evidence type="ECO:0000256" key="6">
    <source>
        <dbReference type="SAM" id="Coils"/>
    </source>
</evidence>
<feature type="domain" description="ABC transporter" evidence="7">
    <location>
        <begin position="319"/>
        <end position="536"/>
    </location>
</feature>
<evidence type="ECO:0000313" key="11">
    <source>
        <dbReference type="Proteomes" id="UP001054892"/>
    </source>
</evidence>
<sequence length="646" mass="71515">MKLINSAAIMIRLQNLTLQRGPQRLLEGAELTLHTGQKVGLIGANGAGKSSLFALLRGELGPDAGDCFVPADWRIAHMRQEVDTLDRLAVDYVLDGDVQLRRVQAELAVAEAGHDGTAIARLHIELDSADGYTADARARKLLAGLGFTSEQMDRRVGDFSGGWRMRLNLAQALMCPSELLLLDEPTNHLDLDAILWLEEWLKGYPGTLLLISHDRDFLDAVVDNVAHLEQQKLTLYRGGYSAFERTRAERLAQQQQAYEKQQAQRAHMEKYIARFKAQATKARQAQSRIKALERLEELAPAHVDSPFDFVFREADKISSPLLDVAEGQLGYGDKVVLQQVKLQLVPGARIGLLGPNGAGKSTLIKTLSGELAPVAGRLARGENLAIGYFAQHQLDSLDPKASPLLHLQRLAPTEREQTLRDFLGGFDFRGDRCDEPVLNFSGGEKARLALALIAWQKPNLLLLDEPTNHLDLEMRLALTMALQEFAGAVLVVSHDRHLLKSTTDEFLLVADGRIQPFEGDLDDYARWLVDYRARQAPASTPAAGAGTGTDKRAQRQAAAALRQQLAPHKREAEKLEKELGTLHEKLAAVESRLGDSGLYEASRKDELRDLLAEQARLKAREGELEEKWLEALELLENLQSQLEASD</sequence>
<evidence type="ECO:0000256" key="4">
    <source>
        <dbReference type="ARBA" id="ARBA00061571"/>
    </source>
</evidence>
<comment type="similarity">
    <text evidence="4">Belongs to the ABC transporter superfamily. ABCF family. YheS subfamily.</text>
</comment>
<evidence type="ECO:0000256" key="2">
    <source>
        <dbReference type="ARBA" id="ARBA00022741"/>
    </source>
</evidence>
<dbReference type="InterPro" id="IPR050611">
    <property type="entry name" value="ABCF"/>
</dbReference>